<reference evidence="1" key="1">
    <citation type="submission" date="2019-09" db="EMBL/GenBank/DDBJ databases">
        <authorList>
            <person name="Li J."/>
        </authorList>
    </citation>
    <scope>NUCLEOTIDE SEQUENCE [LARGE SCALE GENOMIC DNA]</scope>
    <source>
        <strain evidence="1">JCM 14732</strain>
    </source>
</reference>
<dbReference type="Proteomes" id="UP000380867">
    <property type="component" value="Unassembled WGS sequence"/>
</dbReference>
<sequence length="190" mass="21343">MADEPVPIRFADVAEAEAWYDSHHADTDRAWFVIAKKGSRLSTPTLAELLDLALAFGWIDGQRRSLDDEAYLQSYGPRRPQSPWSQINRDKVAALTAAGRMRPAGLAEVERAQQDGRWDAATASPSTAEVPEDFLAALEANPAAKAFFATLNKRNTFAVYYQLHHAKRPETRARRIEKFVSMFERGETLH</sequence>
<organism evidence="1 2">
    <name type="scientific">Aeromicrobium ginsengisoli</name>
    <dbReference type="NCBI Taxonomy" id="363867"/>
    <lineage>
        <taxon>Bacteria</taxon>
        <taxon>Bacillati</taxon>
        <taxon>Actinomycetota</taxon>
        <taxon>Actinomycetes</taxon>
        <taxon>Propionibacteriales</taxon>
        <taxon>Nocardioidaceae</taxon>
        <taxon>Aeromicrobium</taxon>
    </lineage>
</organism>
<dbReference type="RefSeq" id="WP_149688145.1">
    <property type="nucleotide sequence ID" value="NZ_SDPQ02000001.1"/>
</dbReference>
<accession>A0A5M4FIW3</accession>
<evidence type="ECO:0000313" key="2">
    <source>
        <dbReference type="Proteomes" id="UP000380867"/>
    </source>
</evidence>
<comment type="caution">
    <text evidence="1">The sequence shown here is derived from an EMBL/GenBank/DDBJ whole genome shotgun (WGS) entry which is preliminary data.</text>
</comment>
<evidence type="ECO:0000313" key="1">
    <source>
        <dbReference type="EMBL" id="KAA1400040.1"/>
    </source>
</evidence>
<dbReference type="AlphaFoldDB" id="A0A5M4FIW3"/>
<proteinExistence type="predicted"/>
<protein>
    <submittedName>
        <fullName evidence="1">Bacteriocin-protection protein</fullName>
    </submittedName>
</protein>
<dbReference type="OrthoDB" id="9796999at2"/>
<dbReference type="EMBL" id="SDPQ02000001">
    <property type="protein sequence ID" value="KAA1400040.1"/>
    <property type="molecule type" value="Genomic_DNA"/>
</dbReference>
<gene>
    <name evidence="1" type="ORF">ESP70_004655</name>
</gene>
<keyword evidence="2" id="KW-1185">Reference proteome</keyword>
<dbReference type="Pfam" id="PF13376">
    <property type="entry name" value="OmdA"/>
    <property type="match status" value="1"/>
</dbReference>
<name>A0A5M4FIW3_9ACTN</name>